<dbReference type="Gene3D" id="3.80.30.30">
    <property type="match status" value="1"/>
</dbReference>
<organism evidence="5 6">
    <name type="scientific">Methanobrevibacter curvatus</name>
    <dbReference type="NCBI Taxonomy" id="49547"/>
    <lineage>
        <taxon>Archaea</taxon>
        <taxon>Methanobacteriati</taxon>
        <taxon>Methanobacteriota</taxon>
        <taxon>Methanomada group</taxon>
        <taxon>Methanobacteria</taxon>
        <taxon>Methanobacteriales</taxon>
        <taxon>Methanobacteriaceae</taxon>
        <taxon>Methanobrevibacter</taxon>
    </lineage>
</organism>
<comment type="caution">
    <text evidence="5">The sequence shown here is derived from an EMBL/GenBank/DDBJ whole genome shotgun (WGS) entry which is preliminary data.</text>
</comment>
<keyword evidence="2" id="KW-0408">Iron</keyword>
<dbReference type="GO" id="GO:0051536">
    <property type="term" value="F:iron-sulfur cluster binding"/>
    <property type="evidence" value="ECO:0007669"/>
    <property type="project" value="UniProtKB-KW"/>
</dbReference>
<proteinExistence type="predicted"/>
<dbReference type="OrthoDB" id="15538at2157"/>
<sequence length="316" mass="37308">MKKNKEIICKSACTKTKCSMPYKWDLSIYRGCEHRCKYCYAVYSHKYLESNYRKTISLNEANSKNFFNNIYIKTNIAEELDKQLSKSSWKNEMIAIGTVTDSYQPIEKEHGLMREVLEVLIKHKNPAIISTKSDIILRDLDLIEKLSELNFINIATTITSLDLKIQKAIEPNAISSKKRLDVLKKVRNQTKASTGVHFMPIIPYISDNYKHIDAIFKNAEKRNIHTLIFGSLNLYGETKKIFLKFIKKDFPEFYAEIYRIYKNGRVDRNYSKELFTKINKIKTNYHINTNYRKIIKEKLVDYRKKENLKQTTLFDY</sequence>
<dbReference type="PANTHER" id="PTHR43432:SF5">
    <property type="entry name" value="ELP3_MIAA_NIFB-LIKE RADICAL SAM CORE DOMAIN-CONTAINING PROTEIN"/>
    <property type="match status" value="1"/>
</dbReference>
<dbReference type="Proteomes" id="UP000077245">
    <property type="component" value="Unassembled WGS sequence"/>
</dbReference>
<reference evidence="5 6" key="1">
    <citation type="submission" date="2016-04" db="EMBL/GenBank/DDBJ databases">
        <title>Genome sequence of Methanobrevibacter curvatus DSM 11111.</title>
        <authorList>
            <person name="Poehlein A."/>
            <person name="Seedorf H."/>
            <person name="Daniel R."/>
        </authorList>
    </citation>
    <scope>NUCLEOTIDE SEQUENCE [LARGE SCALE GENOMIC DNA]</scope>
    <source>
        <strain evidence="5 6">DSM 11111</strain>
    </source>
</reference>
<dbReference type="InterPro" id="IPR040086">
    <property type="entry name" value="MJ0683-like"/>
</dbReference>
<dbReference type="Pfam" id="PF04055">
    <property type="entry name" value="Radical_SAM"/>
    <property type="match status" value="1"/>
</dbReference>
<protein>
    <submittedName>
        <fullName evidence="5">Radical SAM superfamily protein</fullName>
    </submittedName>
</protein>
<name>A0A162FHP0_9EURY</name>
<evidence type="ECO:0000256" key="2">
    <source>
        <dbReference type="ARBA" id="ARBA00023004"/>
    </source>
</evidence>
<dbReference type="InterPro" id="IPR006638">
    <property type="entry name" value="Elp3/MiaA/NifB-like_rSAM"/>
</dbReference>
<dbReference type="PANTHER" id="PTHR43432">
    <property type="entry name" value="SLR0285 PROTEIN"/>
    <property type="match status" value="1"/>
</dbReference>
<dbReference type="CDD" id="cd01335">
    <property type="entry name" value="Radical_SAM"/>
    <property type="match status" value="1"/>
</dbReference>
<dbReference type="EMBL" id="LWMV01000224">
    <property type="protein sequence ID" value="KZX10100.1"/>
    <property type="molecule type" value="Genomic_DNA"/>
</dbReference>
<gene>
    <name evidence="5" type="ORF">MBCUR_19260</name>
</gene>
<dbReference type="InterPro" id="IPR058240">
    <property type="entry name" value="rSAM_sf"/>
</dbReference>
<evidence type="ECO:0000259" key="4">
    <source>
        <dbReference type="SMART" id="SM00729"/>
    </source>
</evidence>
<dbReference type="SFLD" id="SFLDS00029">
    <property type="entry name" value="Radical_SAM"/>
    <property type="match status" value="1"/>
</dbReference>
<keyword evidence="6" id="KW-1185">Reference proteome</keyword>
<dbReference type="SMART" id="SM00729">
    <property type="entry name" value="Elp3"/>
    <property type="match status" value="1"/>
</dbReference>
<keyword evidence="3" id="KW-0411">Iron-sulfur</keyword>
<feature type="domain" description="Elp3/MiaA/NifB-like radical SAM core" evidence="4">
    <location>
        <begin position="26"/>
        <end position="262"/>
    </location>
</feature>
<accession>A0A162FHP0</accession>
<dbReference type="SFLD" id="SFLDG01084">
    <property type="entry name" value="Uncharacterised_Radical_SAM_Su"/>
    <property type="match status" value="1"/>
</dbReference>
<evidence type="ECO:0000256" key="3">
    <source>
        <dbReference type="ARBA" id="ARBA00023014"/>
    </source>
</evidence>
<dbReference type="RefSeq" id="WP_067092724.1">
    <property type="nucleotide sequence ID" value="NZ_LWMV01000224.1"/>
</dbReference>
<dbReference type="GO" id="GO:0003824">
    <property type="term" value="F:catalytic activity"/>
    <property type="evidence" value="ECO:0007669"/>
    <property type="project" value="InterPro"/>
</dbReference>
<dbReference type="SUPFAM" id="SSF102114">
    <property type="entry name" value="Radical SAM enzymes"/>
    <property type="match status" value="1"/>
</dbReference>
<dbReference type="GO" id="GO:0046872">
    <property type="term" value="F:metal ion binding"/>
    <property type="evidence" value="ECO:0007669"/>
    <property type="project" value="UniProtKB-KW"/>
</dbReference>
<evidence type="ECO:0000313" key="5">
    <source>
        <dbReference type="EMBL" id="KZX10100.1"/>
    </source>
</evidence>
<dbReference type="PATRIC" id="fig|49547.3.peg.2034"/>
<dbReference type="InterPro" id="IPR007197">
    <property type="entry name" value="rSAM"/>
</dbReference>
<dbReference type="AlphaFoldDB" id="A0A162FHP0"/>
<evidence type="ECO:0000256" key="1">
    <source>
        <dbReference type="ARBA" id="ARBA00022723"/>
    </source>
</evidence>
<keyword evidence="1" id="KW-0479">Metal-binding</keyword>
<dbReference type="STRING" id="49547.MBCUR_19260"/>
<evidence type="ECO:0000313" key="6">
    <source>
        <dbReference type="Proteomes" id="UP000077245"/>
    </source>
</evidence>